<evidence type="ECO:0000256" key="1">
    <source>
        <dbReference type="ARBA" id="ARBA00022729"/>
    </source>
</evidence>
<protein>
    <recommendedName>
        <fullName evidence="5">C-type lysozyme inhibitor domain-containing protein</fullName>
    </recommendedName>
</protein>
<evidence type="ECO:0000313" key="7">
    <source>
        <dbReference type="Proteomes" id="UP000831019"/>
    </source>
</evidence>
<evidence type="ECO:0000256" key="3">
    <source>
        <dbReference type="ARBA" id="ARBA00023139"/>
    </source>
</evidence>
<keyword evidence="4" id="KW-0449">Lipoprotein</keyword>
<evidence type="ECO:0000259" key="5">
    <source>
        <dbReference type="Pfam" id="PF09864"/>
    </source>
</evidence>
<evidence type="ECO:0000256" key="4">
    <source>
        <dbReference type="ARBA" id="ARBA00023288"/>
    </source>
</evidence>
<proteinExistence type="predicted"/>
<organism evidence="6 7">
    <name type="scientific">Sulfitobacter dubius</name>
    <dbReference type="NCBI Taxonomy" id="218673"/>
    <lineage>
        <taxon>Bacteria</taxon>
        <taxon>Pseudomonadati</taxon>
        <taxon>Pseudomonadota</taxon>
        <taxon>Alphaproteobacteria</taxon>
        <taxon>Rhodobacterales</taxon>
        <taxon>Roseobacteraceae</taxon>
        <taxon>Sulfitobacter</taxon>
    </lineage>
</organism>
<evidence type="ECO:0000313" key="6">
    <source>
        <dbReference type="EMBL" id="UOA15075.1"/>
    </source>
</evidence>
<dbReference type="InterPro" id="IPR036328">
    <property type="entry name" value="MliC_sf"/>
</dbReference>
<accession>A0ABY3ZLT1</accession>
<feature type="domain" description="C-type lysozyme inhibitor" evidence="5">
    <location>
        <begin position="21"/>
        <end position="90"/>
    </location>
</feature>
<dbReference type="Pfam" id="PF09864">
    <property type="entry name" value="MliC"/>
    <property type="match status" value="1"/>
</dbReference>
<dbReference type="Proteomes" id="UP000831019">
    <property type="component" value="Chromosome"/>
</dbReference>
<keyword evidence="2" id="KW-0472">Membrane</keyword>
<dbReference type="SUPFAM" id="SSF141488">
    <property type="entry name" value="YdhA-like"/>
    <property type="match status" value="1"/>
</dbReference>
<keyword evidence="7" id="KW-1185">Reference proteome</keyword>
<sequence>MALCASLWALPAGAETIAITYLCERGASVPVVYVPDADPAVAVLYVEGRLINLQTMPSASGARYGWPSDGASYQWWEHQGRARLGWQDGASDAVTPIYNDCVPQD</sequence>
<keyword evidence="3" id="KW-0564">Palmitate</keyword>
<gene>
    <name evidence="6" type="ORF">DSM109990_01895</name>
</gene>
<keyword evidence="1" id="KW-0732">Signal</keyword>
<dbReference type="Gene3D" id="2.40.128.200">
    <property type="match status" value="1"/>
</dbReference>
<dbReference type="InterPro" id="IPR018660">
    <property type="entry name" value="MliC"/>
</dbReference>
<dbReference type="EMBL" id="CP085144">
    <property type="protein sequence ID" value="UOA15075.1"/>
    <property type="molecule type" value="Genomic_DNA"/>
</dbReference>
<reference evidence="7" key="1">
    <citation type="journal article" date="2022" name="Microorganisms">
        <title>Beyond the ABCs#Discovery of Three New Plasmid Types in Rhodobacterales (RepQ, RepY, RepW).</title>
        <authorList>
            <person name="Freese H.M."/>
            <person name="Ringel V."/>
            <person name="Overmann J."/>
            <person name="Petersen J."/>
        </authorList>
    </citation>
    <scope>NUCLEOTIDE SEQUENCE [LARGE SCALE GENOMIC DNA]</scope>
    <source>
        <strain evidence="7">DSM 109990</strain>
    </source>
</reference>
<evidence type="ECO:0000256" key="2">
    <source>
        <dbReference type="ARBA" id="ARBA00023136"/>
    </source>
</evidence>
<name>A0ABY3ZLT1_9RHOB</name>